<name>B3PMG2_META1</name>
<evidence type="ECO:0000259" key="5">
    <source>
        <dbReference type="PROSITE" id="PS51747"/>
    </source>
</evidence>
<dbReference type="PROSITE" id="PS51747">
    <property type="entry name" value="CYT_DCMP_DEAMINASES_2"/>
    <property type="match status" value="1"/>
</dbReference>
<dbReference type="InterPro" id="IPR016193">
    <property type="entry name" value="Cytidine_deaminase-like"/>
</dbReference>
<proteinExistence type="inferred from homology"/>
<dbReference type="Proteomes" id="UP000008812">
    <property type="component" value="Chromosome"/>
</dbReference>
<dbReference type="InterPro" id="IPR002125">
    <property type="entry name" value="CMP_dCMP_dom"/>
</dbReference>
<keyword evidence="2" id="KW-0479">Metal-binding</keyword>
<dbReference type="GO" id="GO:0004126">
    <property type="term" value="F:cytidine deaminase activity"/>
    <property type="evidence" value="ECO:0007669"/>
    <property type="project" value="TreeGrafter"/>
</dbReference>
<dbReference type="GO" id="GO:0055086">
    <property type="term" value="P:nucleobase-containing small molecule metabolic process"/>
    <property type="evidence" value="ECO:0007669"/>
    <property type="project" value="UniProtKB-ARBA"/>
</dbReference>
<dbReference type="PANTHER" id="PTHR11644:SF2">
    <property type="entry name" value="CYTIDINE DEAMINASE"/>
    <property type="match status" value="1"/>
</dbReference>
<feature type="domain" description="CMP/dCMP-type deaminase" evidence="5">
    <location>
        <begin position="1"/>
        <end position="132"/>
    </location>
</feature>
<dbReference type="GO" id="GO:0005829">
    <property type="term" value="C:cytosol"/>
    <property type="evidence" value="ECO:0007669"/>
    <property type="project" value="TreeGrafter"/>
</dbReference>
<organism evidence="6 7">
    <name type="scientific">Metamycoplasma arthritidis (strain 158L3-1)</name>
    <name type="common">Mycoplasma arthritidis</name>
    <dbReference type="NCBI Taxonomy" id="243272"/>
    <lineage>
        <taxon>Bacteria</taxon>
        <taxon>Bacillati</taxon>
        <taxon>Mycoplasmatota</taxon>
        <taxon>Mycoplasmoidales</taxon>
        <taxon>Metamycoplasmataceae</taxon>
        <taxon>Metamycoplasma</taxon>
    </lineage>
</organism>
<dbReference type="SUPFAM" id="SSF53927">
    <property type="entry name" value="Cytidine deaminase-like"/>
    <property type="match status" value="1"/>
</dbReference>
<evidence type="ECO:0000256" key="4">
    <source>
        <dbReference type="ARBA" id="ARBA00022833"/>
    </source>
</evidence>
<dbReference type="PANTHER" id="PTHR11644">
    <property type="entry name" value="CYTIDINE DEAMINASE"/>
    <property type="match status" value="1"/>
</dbReference>
<dbReference type="InterPro" id="IPR016192">
    <property type="entry name" value="APOBEC/CMP_deaminase_Zn-bd"/>
</dbReference>
<dbReference type="Gene3D" id="3.40.140.10">
    <property type="entry name" value="Cytidine Deaminase, domain 2"/>
    <property type="match status" value="1"/>
</dbReference>
<dbReference type="AlphaFoldDB" id="B3PMG2"/>
<gene>
    <name evidence="6" type="primary">cdd</name>
    <name evidence="6" type="ordered locus">MARTH_orf331</name>
</gene>
<evidence type="ECO:0000256" key="1">
    <source>
        <dbReference type="ARBA" id="ARBA00006576"/>
    </source>
</evidence>
<evidence type="ECO:0000313" key="7">
    <source>
        <dbReference type="Proteomes" id="UP000008812"/>
    </source>
</evidence>
<dbReference type="InterPro" id="IPR050202">
    <property type="entry name" value="Cyt/Deoxycyt_deaminase"/>
</dbReference>
<dbReference type="Pfam" id="PF00383">
    <property type="entry name" value="dCMP_cyt_deam_1"/>
    <property type="match status" value="1"/>
</dbReference>
<dbReference type="CDD" id="cd01283">
    <property type="entry name" value="cytidine_deaminase"/>
    <property type="match status" value="1"/>
</dbReference>
<keyword evidence="4" id="KW-0862">Zinc</keyword>
<reference evidence="6 7" key="1">
    <citation type="journal article" date="2008" name="Infect. Immun.">
        <title>Genome of Mycoplasma arthritidis.</title>
        <authorList>
            <person name="Dybvig K."/>
            <person name="Zuhua C."/>
            <person name="Lao P."/>
            <person name="Jordan D.S."/>
            <person name="French C.T."/>
            <person name="Tu A.H."/>
            <person name="Loraine A.E."/>
        </authorList>
    </citation>
    <scope>NUCLEOTIDE SEQUENCE [LARGE SCALE GENOMIC DNA]</scope>
    <source>
        <strain evidence="6 7">158L3-1</strain>
    </source>
</reference>
<protein>
    <submittedName>
        <fullName evidence="6">Cytidine deaminase</fullName>
    </submittedName>
</protein>
<dbReference type="PROSITE" id="PS00903">
    <property type="entry name" value="CYT_DCMP_DEAMINASES_1"/>
    <property type="match status" value="1"/>
</dbReference>
<dbReference type="RefSeq" id="WP_012498171.1">
    <property type="nucleotide sequence ID" value="NC_011025.1"/>
</dbReference>
<dbReference type="EMBL" id="CP001047">
    <property type="protein sequence ID" value="ACF07214.1"/>
    <property type="molecule type" value="Genomic_DNA"/>
</dbReference>
<evidence type="ECO:0000256" key="2">
    <source>
        <dbReference type="ARBA" id="ARBA00022723"/>
    </source>
</evidence>
<dbReference type="KEGG" id="mat:MARTH_orf331"/>
<dbReference type="GO" id="GO:0042802">
    <property type="term" value="F:identical protein binding"/>
    <property type="evidence" value="ECO:0007669"/>
    <property type="project" value="UniProtKB-ARBA"/>
</dbReference>
<dbReference type="NCBIfam" id="NF004064">
    <property type="entry name" value="PRK05578.1"/>
    <property type="match status" value="1"/>
</dbReference>
<dbReference type="STRING" id="243272.MARTH_orf331"/>
<dbReference type="HOGENOM" id="CLU_097262_1_2_14"/>
<keyword evidence="3" id="KW-0378">Hydrolase</keyword>
<dbReference type="GO" id="GO:0072527">
    <property type="term" value="P:pyrimidine-containing compound metabolic process"/>
    <property type="evidence" value="ECO:0007669"/>
    <property type="project" value="UniProtKB-ARBA"/>
</dbReference>
<evidence type="ECO:0000256" key="3">
    <source>
        <dbReference type="ARBA" id="ARBA00022801"/>
    </source>
</evidence>
<comment type="similarity">
    <text evidence="1">Belongs to the cytidine and deoxycytidylate deaminase family.</text>
</comment>
<accession>B3PMG2</accession>
<dbReference type="GO" id="GO:0008270">
    <property type="term" value="F:zinc ion binding"/>
    <property type="evidence" value="ECO:0007669"/>
    <property type="project" value="InterPro"/>
</dbReference>
<keyword evidence="7" id="KW-1185">Reference proteome</keyword>
<dbReference type="eggNOG" id="COG0295">
    <property type="taxonomic scope" value="Bacteria"/>
</dbReference>
<sequence length="132" mass="14706">MININKLKERLQLAHAPYSGVQVAALAITSSGTEYYGVNCENPAFPSGLCAERSALFGSVAYGAKVGDFKEIHIISNKKHLLYPCSGCLQVITHFLREDGIVYIYNNDLTKKEIHTIKDMVPYQVKDKDIIE</sequence>
<evidence type="ECO:0000313" key="6">
    <source>
        <dbReference type="EMBL" id="ACF07214.1"/>
    </source>
</evidence>